<accession>A0A1D1XRR8</accession>
<dbReference type="PROSITE" id="PS50072">
    <property type="entry name" value="CSA_PPIASE_2"/>
    <property type="match status" value="1"/>
</dbReference>
<dbReference type="InterPro" id="IPR029000">
    <property type="entry name" value="Cyclophilin-like_dom_sf"/>
</dbReference>
<sequence length="592" mass="68688">MSVLIVTSLGDIVVDLRTDRCPLTCKNFLKLCKIKYYNGCLFHKVEKDFIAQTGDRTGTGTAGESVYKFLYGDQARFFDDEIHPDLKHSKTGTIAMASAGENCNASQFYFTLRDDLDYLDGKHTVFGIVEEQEGLETLARINESYVDSEGRPFKDIRMKHTYILDDPFADPSQLAEFAPDRSPEGKPEEETAEPRLEDDWVPMDETLGPAELEEILRSREAHTNAAILESIGDIPDADIKPPDNVLFVCKLNPVTQDEDLHTIFSRFGNVISAEIIRDWKTGDSLCYAFIEFETKESCEMAYFKMDNTLIDDRRIHVDFSQSVSKLWAKYRHGKKNDTSRGGGCFKCGAPDHIAKDCSQASDSKLGGQKYVLKDENVQRGAIRYQRYEMMFDGNTSEGSQEHEEQKGNGTKRRKVEHRHYADAKHRGHDKSVSDLRSDRHRRDKGERSSKEDERSLQSRRASEYHGDRMHRERDVEKHGYKESQTRHESRYERDGMYRQRSQDTERHGRNDREDENNLKGGRGPRKETLDNERHHRDDREYRTKSKDGDATDHSKESRQRERHEKDYEAYGRSKDEAAAYDRDRRRRDEKKR</sequence>
<dbReference type="CDD" id="cd01921">
    <property type="entry name" value="cyclophilin_RRM"/>
    <property type="match status" value="1"/>
</dbReference>
<keyword evidence="7" id="KW-0863">Zinc-finger</keyword>
<dbReference type="PANTHER" id="PTHR45843:SF1">
    <property type="entry name" value="PEPTIDYL-PROLYL CIS-TRANS ISOMERASE-LIKE 4"/>
    <property type="match status" value="1"/>
</dbReference>
<evidence type="ECO:0000256" key="8">
    <source>
        <dbReference type="PROSITE-ProRule" id="PRU00176"/>
    </source>
</evidence>
<evidence type="ECO:0000256" key="2">
    <source>
        <dbReference type="ARBA" id="ARBA00004123"/>
    </source>
</evidence>
<keyword evidence="7" id="KW-0862">Zinc</keyword>
<dbReference type="Pfam" id="PF00160">
    <property type="entry name" value="Pro_isomerase"/>
    <property type="match status" value="1"/>
</dbReference>
<evidence type="ECO:0000256" key="4">
    <source>
        <dbReference type="ARBA" id="ARBA00023110"/>
    </source>
</evidence>
<dbReference type="SMART" id="SM00360">
    <property type="entry name" value="RRM"/>
    <property type="match status" value="1"/>
</dbReference>
<keyword evidence="7" id="KW-0479">Metal-binding</keyword>
<dbReference type="GO" id="GO:0003755">
    <property type="term" value="F:peptidyl-prolyl cis-trans isomerase activity"/>
    <property type="evidence" value="ECO:0007669"/>
    <property type="project" value="UniProtKB-UniRule"/>
</dbReference>
<dbReference type="Gene3D" id="4.10.60.10">
    <property type="entry name" value="Zinc finger, CCHC-type"/>
    <property type="match status" value="1"/>
</dbReference>
<dbReference type="InterPro" id="IPR012677">
    <property type="entry name" value="Nucleotide-bd_a/b_plait_sf"/>
</dbReference>
<name>A0A1D1XRR8_9ARAE</name>
<dbReference type="GO" id="GO:0003723">
    <property type="term" value="F:RNA binding"/>
    <property type="evidence" value="ECO:0007669"/>
    <property type="project" value="UniProtKB-UniRule"/>
</dbReference>
<dbReference type="FunFam" id="3.30.70.330:FF:000455">
    <property type="entry name" value="Peptidyl-prolyl cis-trans isomerase"/>
    <property type="match status" value="1"/>
</dbReference>
<dbReference type="SUPFAM" id="SSF50891">
    <property type="entry name" value="Cyclophilin-like"/>
    <property type="match status" value="1"/>
</dbReference>
<evidence type="ECO:0000256" key="6">
    <source>
        <dbReference type="ARBA" id="ARBA00023242"/>
    </source>
</evidence>
<dbReference type="CDD" id="cd12235">
    <property type="entry name" value="RRM_PPIL4"/>
    <property type="match status" value="1"/>
</dbReference>
<proteinExistence type="inferred from homology"/>
<evidence type="ECO:0000313" key="14">
    <source>
        <dbReference type="EMBL" id="JAT45083.1"/>
    </source>
</evidence>
<comment type="subcellular location">
    <subcellularLocation>
        <location evidence="2 9">Nucleus</location>
    </subcellularLocation>
</comment>
<dbReference type="EMBL" id="GDJX01022853">
    <property type="protein sequence ID" value="JAT45083.1"/>
    <property type="molecule type" value="Transcribed_RNA"/>
</dbReference>
<dbReference type="PRINTS" id="PR00153">
    <property type="entry name" value="CSAPPISMRASE"/>
</dbReference>
<dbReference type="AlphaFoldDB" id="A0A1D1XRR8"/>
<dbReference type="SMART" id="SM00343">
    <property type="entry name" value="ZnF_C2HC"/>
    <property type="match status" value="1"/>
</dbReference>
<keyword evidence="6 9" id="KW-0539">Nucleus</keyword>
<evidence type="ECO:0000259" key="11">
    <source>
        <dbReference type="PROSITE" id="PS50072"/>
    </source>
</evidence>
<feature type="domain" description="PPIase cyclophilin-type" evidence="11">
    <location>
        <begin position="7"/>
        <end position="163"/>
    </location>
</feature>
<evidence type="ECO:0000256" key="1">
    <source>
        <dbReference type="ARBA" id="ARBA00000971"/>
    </source>
</evidence>
<dbReference type="EC" id="5.2.1.8" evidence="9"/>
<dbReference type="InterPro" id="IPR002130">
    <property type="entry name" value="Cyclophilin-type_PPIase_dom"/>
</dbReference>
<dbReference type="InterPro" id="IPR001878">
    <property type="entry name" value="Znf_CCHC"/>
</dbReference>
<dbReference type="PROSITE" id="PS50158">
    <property type="entry name" value="ZF_CCHC"/>
    <property type="match status" value="1"/>
</dbReference>
<feature type="compositionally biased region" description="Basic and acidic residues" evidence="10">
    <location>
        <begin position="524"/>
        <end position="583"/>
    </location>
</feature>
<dbReference type="InterPro" id="IPR035538">
    <property type="entry name" value="Cyclophilin_PPIL4"/>
</dbReference>
<evidence type="ECO:0000259" key="12">
    <source>
        <dbReference type="PROSITE" id="PS50102"/>
    </source>
</evidence>
<evidence type="ECO:0000256" key="5">
    <source>
        <dbReference type="ARBA" id="ARBA00023235"/>
    </source>
</evidence>
<gene>
    <name evidence="14" type="primary">cyp13_3</name>
    <name evidence="14" type="ORF">g.89746</name>
</gene>
<dbReference type="Pfam" id="PF00098">
    <property type="entry name" value="zf-CCHC"/>
    <property type="match status" value="1"/>
</dbReference>
<feature type="domain" description="CCHC-type" evidence="13">
    <location>
        <begin position="344"/>
        <end position="359"/>
    </location>
</feature>
<feature type="region of interest" description="Disordered" evidence="10">
    <location>
        <begin position="393"/>
        <end position="592"/>
    </location>
</feature>
<organism evidence="14">
    <name type="scientific">Anthurium amnicola</name>
    <dbReference type="NCBI Taxonomy" id="1678845"/>
    <lineage>
        <taxon>Eukaryota</taxon>
        <taxon>Viridiplantae</taxon>
        <taxon>Streptophyta</taxon>
        <taxon>Embryophyta</taxon>
        <taxon>Tracheophyta</taxon>
        <taxon>Spermatophyta</taxon>
        <taxon>Magnoliopsida</taxon>
        <taxon>Liliopsida</taxon>
        <taxon>Araceae</taxon>
        <taxon>Pothoideae</taxon>
        <taxon>Potheae</taxon>
        <taxon>Anthurium</taxon>
    </lineage>
</organism>
<dbReference type="SUPFAM" id="SSF54928">
    <property type="entry name" value="RNA-binding domain, RBD"/>
    <property type="match status" value="1"/>
</dbReference>
<dbReference type="FunFam" id="2.40.100.10:FF:000015">
    <property type="entry name" value="Peptidyl-prolyl cis-trans isomerase"/>
    <property type="match status" value="1"/>
</dbReference>
<feature type="domain" description="RRM" evidence="12">
    <location>
        <begin position="244"/>
        <end position="322"/>
    </location>
</feature>
<evidence type="ECO:0000256" key="10">
    <source>
        <dbReference type="SAM" id="MobiDB-lite"/>
    </source>
</evidence>
<comment type="similarity">
    <text evidence="9">Belongs to the cyclophilin-type PPIase family. PPIL4 subfamily.</text>
</comment>
<evidence type="ECO:0000256" key="9">
    <source>
        <dbReference type="RuleBase" id="RU365081"/>
    </source>
</evidence>
<evidence type="ECO:0000259" key="13">
    <source>
        <dbReference type="PROSITE" id="PS50158"/>
    </source>
</evidence>
<dbReference type="InterPro" id="IPR000504">
    <property type="entry name" value="RRM_dom"/>
</dbReference>
<dbReference type="GO" id="GO:0005634">
    <property type="term" value="C:nucleus"/>
    <property type="evidence" value="ECO:0007669"/>
    <property type="project" value="UniProtKB-SubCell"/>
</dbReference>
<keyword evidence="4 9" id="KW-0697">Rotamase</keyword>
<feature type="compositionally biased region" description="Basic and acidic residues" evidence="10">
    <location>
        <begin position="443"/>
        <end position="517"/>
    </location>
</feature>
<dbReference type="InterPro" id="IPR035979">
    <property type="entry name" value="RBD_domain_sf"/>
</dbReference>
<dbReference type="GO" id="GO:0008270">
    <property type="term" value="F:zinc ion binding"/>
    <property type="evidence" value="ECO:0007669"/>
    <property type="project" value="UniProtKB-KW"/>
</dbReference>
<reference evidence="14" key="1">
    <citation type="submission" date="2015-07" db="EMBL/GenBank/DDBJ databases">
        <title>Transcriptome Assembly of Anthurium amnicola.</title>
        <authorList>
            <person name="Suzuki J."/>
        </authorList>
    </citation>
    <scope>NUCLEOTIDE SEQUENCE</scope>
</reference>
<dbReference type="PANTHER" id="PTHR45843">
    <property type="entry name" value="PEPTIDYL-PROLYL CIS-TRANS ISOMERASE-LIKE 4"/>
    <property type="match status" value="1"/>
</dbReference>
<feature type="compositionally biased region" description="Basic and acidic residues" evidence="10">
    <location>
        <begin position="418"/>
        <end position="437"/>
    </location>
</feature>
<dbReference type="Gene3D" id="3.30.70.330">
    <property type="match status" value="1"/>
</dbReference>
<keyword evidence="3 8" id="KW-0694">RNA-binding</keyword>
<evidence type="ECO:0000256" key="3">
    <source>
        <dbReference type="ARBA" id="ARBA00022884"/>
    </source>
</evidence>
<keyword evidence="5 9" id="KW-0413">Isomerase</keyword>
<evidence type="ECO:0000256" key="7">
    <source>
        <dbReference type="PROSITE-ProRule" id="PRU00047"/>
    </source>
</evidence>
<dbReference type="InterPro" id="IPR035542">
    <property type="entry name" value="CRIP"/>
</dbReference>
<dbReference type="PROSITE" id="PS50102">
    <property type="entry name" value="RRM"/>
    <property type="match status" value="1"/>
</dbReference>
<dbReference type="Pfam" id="PF00076">
    <property type="entry name" value="RRM_1"/>
    <property type="match status" value="1"/>
</dbReference>
<comment type="function">
    <text evidence="9">PPIases accelerate the folding of proteins. It catalyzes the cis-trans isomerization of proline imidic peptide bonds in oligopeptides.</text>
</comment>
<comment type="catalytic activity">
    <reaction evidence="1 9">
        <text>[protein]-peptidylproline (omega=180) = [protein]-peptidylproline (omega=0)</text>
        <dbReference type="Rhea" id="RHEA:16237"/>
        <dbReference type="Rhea" id="RHEA-COMP:10747"/>
        <dbReference type="Rhea" id="RHEA-COMP:10748"/>
        <dbReference type="ChEBI" id="CHEBI:83833"/>
        <dbReference type="ChEBI" id="CHEBI:83834"/>
        <dbReference type="EC" id="5.2.1.8"/>
    </reaction>
</comment>
<protein>
    <recommendedName>
        <fullName evidence="9">Peptidyl-prolyl cis-trans isomerase</fullName>
        <shortName evidence="9">PPIase</shortName>
        <ecNumber evidence="9">5.2.1.8</ecNumber>
    </recommendedName>
</protein>
<dbReference type="Gene3D" id="2.40.100.10">
    <property type="entry name" value="Cyclophilin-like"/>
    <property type="match status" value="1"/>
</dbReference>